<keyword evidence="1" id="KW-0472">Membrane</keyword>
<dbReference type="RefSeq" id="WP_235310734.1">
    <property type="nucleotide sequence ID" value="NZ_JAKGAS010000002.1"/>
</dbReference>
<keyword evidence="3" id="KW-1185">Reference proteome</keyword>
<comment type="similarity">
    <text evidence="1">Belongs to the UPF0161 family.</text>
</comment>
<dbReference type="InterPro" id="IPR002696">
    <property type="entry name" value="Membr_insert_effic_factor_YidD"/>
</dbReference>
<dbReference type="PANTHER" id="PTHR33383:SF1">
    <property type="entry name" value="MEMBRANE PROTEIN INSERTION EFFICIENCY FACTOR-RELATED"/>
    <property type="match status" value="1"/>
</dbReference>
<dbReference type="EMBL" id="JAKGAS010000002">
    <property type="protein sequence ID" value="MCF2947201.1"/>
    <property type="molecule type" value="Genomic_DNA"/>
</dbReference>
<sequence>MEKVSKALRKIPIGIIKFYQIVISPMLGPTCRFHPSCSYYAISAITQHGIIKGSWLSIKRISKCHPLHSGGNDPVPEKKQNK</sequence>
<dbReference type="Proteomes" id="UP001521137">
    <property type="component" value="Unassembled WGS sequence"/>
</dbReference>
<evidence type="ECO:0000256" key="1">
    <source>
        <dbReference type="HAMAP-Rule" id="MF_00386"/>
    </source>
</evidence>
<dbReference type="HAMAP" id="MF_00386">
    <property type="entry name" value="UPF0161_YidD"/>
    <property type="match status" value="1"/>
</dbReference>
<evidence type="ECO:0000313" key="2">
    <source>
        <dbReference type="EMBL" id="MCF2947201.1"/>
    </source>
</evidence>
<comment type="subcellular location">
    <subcellularLocation>
        <location evidence="1">Cell membrane</location>
        <topology evidence="1">Peripheral membrane protein</topology>
        <orientation evidence="1">Cytoplasmic side</orientation>
    </subcellularLocation>
</comment>
<protein>
    <recommendedName>
        <fullName evidence="1">Putative membrane protein insertion efficiency factor</fullName>
    </recommendedName>
</protein>
<dbReference type="SMART" id="SM01234">
    <property type="entry name" value="Haemolytic"/>
    <property type="match status" value="1"/>
</dbReference>
<evidence type="ECO:0000313" key="3">
    <source>
        <dbReference type="Proteomes" id="UP001521137"/>
    </source>
</evidence>
<keyword evidence="1" id="KW-1003">Cell membrane</keyword>
<dbReference type="NCBIfam" id="TIGR00278">
    <property type="entry name" value="membrane protein insertion efficiency factor YidD"/>
    <property type="match status" value="1"/>
</dbReference>
<name>A0ABS9D692_9ALTE</name>
<accession>A0ABS9D692</accession>
<comment type="function">
    <text evidence="1">Could be involved in insertion of integral membrane proteins into the membrane.</text>
</comment>
<comment type="caution">
    <text evidence="2">The sequence shown here is derived from an EMBL/GenBank/DDBJ whole genome shotgun (WGS) entry which is preliminary data.</text>
</comment>
<gene>
    <name evidence="2" type="primary">yidD</name>
    <name evidence="2" type="ORF">L0668_03720</name>
</gene>
<proteinExistence type="inferred from homology"/>
<dbReference type="PANTHER" id="PTHR33383">
    <property type="entry name" value="MEMBRANE PROTEIN INSERTION EFFICIENCY FACTOR-RELATED"/>
    <property type="match status" value="1"/>
</dbReference>
<reference evidence="2 3" key="1">
    <citation type="submission" date="2022-01" db="EMBL/GenBank/DDBJ databases">
        <title>Paraglaciecola sp. G1-23.</title>
        <authorList>
            <person name="Jin M.S."/>
            <person name="Han D.M."/>
            <person name="Kim H.M."/>
            <person name="Jeon C.O."/>
        </authorList>
    </citation>
    <scope>NUCLEOTIDE SEQUENCE [LARGE SCALE GENOMIC DNA]</scope>
    <source>
        <strain evidence="2 3">G1-23</strain>
    </source>
</reference>
<dbReference type="Pfam" id="PF01809">
    <property type="entry name" value="YidD"/>
    <property type="match status" value="1"/>
</dbReference>
<organism evidence="2 3">
    <name type="scientific">Paraglaciecola algarum</name>
    <dbReference type="NCBI Taxonomy" id="3050085"/>
    <lineage>
        <taxon>Bacteria</taxon>
        <taxon>Pseudomonadati</taxon>
        <taxon>Pseudomonadota</taxon>
        <taxon>Gammaproteobacteria</taxon>
        <taxon>Alteromonadales</taxon>
        <taxon>Alteromonadaceae</taxon>
        <taxon>Paraglaciecola</taxon>
    </lineage>
</organism>